<evidence type="ECO:0000313" key="6">
    <source>
        <dbReference type="EMBL" id="SSW69370.1"/>
    </source>
</evidence>
<keyword evidence="2" id="KW-0238">DNA-binding</keyword>
<evidence type="ECO:0000256" key="2">
    <source>
        <dbReference type="ARBA" id="ARBA00023125"/>
    </source>
</evidence>
<dbReference type="RefSeq" id="WP_129242130.1">
    <property type="nucleotide sequence ID" value="NZ_UFQC01000018.1"/>
</dbReference>
<evidence type="ECO:0000256" key="1">
    <source>
        <dbReference type="ARBA" id="ARBA00023015"/>
    </source>
</evidence>
<dbReference type="InterPro" id="IPR000835">
    <property type="entry name" value="HTH_MarR-typ"/>
</dbReference>
<dbReference type="GO" id="GO:0003677">
    <property type="term" value="F:DNA binding"/>
    <property type="evidence" value="ECO:0007669"/>
    <property type="project" value="UniProtKB-KW"/>
</dbReference>
<dbReference type="PANTHER" id="PTHR42756:SF1">
    <property type="entry name" value="TRANSCRIPTIONAL REPRESSOR OF EMRAB OPERON"/>
    <property type="match status" value="1"/>
</dbReference>
<dbReference type="Pfam" id="PF01047">
    <property type="entry name" value="MarR"/>
    <property type="match status" value="1"/>
</dbReference>
<dbReference type="OrthoDB" id="5947517at2"/>
<dbReference type="GO" id="GO:0003700">
    <property type="term" value="F:DNA-binding transcription factor activity"/>
    <property type="evidence" value="ECO:0007669"/>
    <property type="project" value="InterPro"/>
</dbReference>
<evidence type="ECO:0000256" key="3">
    <source>
        <dbReference type="ARBA" id="ARBA00023163"/>
    </source>
</evidence>
<dbReference type="PANTHER" id="PTHR42756">
    <property type="entry name" value="TRANSCRIPTIONAL REGULATOR, MARR"/>
    <property type="match status" value="1"/>
</dbReference>
<feature type="region of interest" description="Disordered" evidence="4">
    <location>
        <begin position="1"/>
        <end position="23"/>
    </location>
</feature>
<dbReference type="InterPro" id="IPR036390">
    <property type="entry name" value="WH_DNA-bd_sf"/>
</dbReference>
<protein>
    <submittedName>
        <fullName evidence="6">Transcriptional repressor MprA</fullName>
    </submittedName>
</protein>
<dbReference type="Proteomes" id="UP000289465">
    <property type="component" value="Unassembled WGS sequence"/>
</dbReference>
<evidence type="ECO:0000313" key="7">
    <source>
        <dbReference type="Proteomes" id="UP000289465"/>
    </source>
</evidence>
<dbReference type="PROSITE" id="PS50995">
    <property type="entry name" value="HTH_MARR_2"/>
    <property type="match status" value="1"/>
</dbReference>
<sequence length="182" mass="20301">MSATAKSNRVPPRSAAQASSFDPFEQAMRDLSRRLGPDSGNPLQQAVLSRLLQHTALRLTDALDAPLRPHGLNSTLWTALVVIYSSQDHELMPSALSVFMNSSRTNITRVSRELTKQGFVRRIASAHDGRQVLLQLTGKGRRFVEDHLPLRRAQMTRIFAAFDAAELEQFEALARKLLRAAE</sequence>
<gene>
    <name evidence="6" type="primary">mprA_2</name>
    <name evidence="6" type="ORF">AVE30378_03449</name>
</gene>
<dbReference type="Gene3D" id="1.10.10.10">
    <property type="entry name" value="Winged helix-like DNA-binding domain superfamily/Winged helix DNA-binding domain"/>
    <property type="match status" value="1"/>
</dbReference>
<keyword evidence="3" id="KW-0804">Transcription</keyword>
<accession>A0A446CNB8</accession>
<feature type="domain" description="HTH marR-type" evidence="5">
    <location>
        <begin position="45"/>
        <end position="179"/>
    </location>
</feature>
<evidence type="ECO:0000259" key="5">
    <source>
        <dbReference type="PROSITE" id="PS50995"/>
    </source>
</evidence>
<dbReference type="PRINTS" id="PR00598">
    <property type="entry name" value="HTHMARR"/>
</dbReference>
<dbReference type="InterPro" id="IPR036388">
    <property type="entry name" value="WH-like_DNA-bd_sf"/>
</dbReference>
<dbReference type="EMBL" id="UFQC01000018">
    <property type="protein sequence ID" value="SSW69370.1"/>
    <property type="molecule type" value="Genomic_DNA"/>
</dbReference>
<dbReference type="SMART" id="SM00347">
    <property type="entry name" value="HTH_MARR"/>
    <property type="match status" value="1"/>
</dbReference>
<evidence type="ECO:0000256" key="4">
    <source>
        <dbReference type="SAM" id="MobiDB-lite"/>
    </source>
</evidence>
<organism evidence="6 7">
    <name type="scientific">Achromobacter veterisilvae</name>
    <dbReference type="NCBI Taxonomy" id="2069367"/>
    <lineage>
        <taxon>Bacteria</taxon>
        <taxon>Pseudomonadati</taxon>
        <taxon>Pseudomonadota</taxon>
        <taxon>Betaproteobacteria</taxon>
        <taxon>Burkholderiales</taxon>
        <taxon>Alcaligenaceae</taxon>
        <taxon>Achromobacter</taxon>
    </lineage>
</organism>
<dbReference type="SUPFAM" id="SSF46785">
    <property type="entry name" value="Winged helix' DNA-binding domain"/>
    <property type="match status" value="1"/>
</dbReference>
<dbReference type="AlphaFoldDB" id="A0A446CNB8"/>
<proteinExistence type="predicted"/>
<name>A0A446CNB8_9BURK</name>
<keyword evidence="1" id="KW-0805">Transcription regulation</keyword>
<reference evidence="6 7" key="1">
    <citation type="submission" date="2018-07" db="EMBL/GenBank/DDBJ databases">
        <authorList>
            <person name="Peeters C."/>
        </authorList>
    </citation>
    <scope>NUCLEOTIDE SEQUENCE [LARGE SCALE GENOMIC DNA]</scope>
    <source>
        <strain evidence="6 7">LMG 30378</strain>
    </source>
</reference>